<dbReference type="GO" id="GO:0071949">
    <property type="term" value="F:FAD binding"/>
    <property type="evidence" value="ECO:0007669"/>
    <property type="project" value="InterPro"/>
</dbReference>
<feature type="domain" description="Acyl-CoA oxidase C-terminal" evidence="20">
    <location>
        <begin position="509"/>
        <end position="686"/>
    </location>
</feature>
<dbReference type="InterPro" id="IPR009100">
    <property type="entry name" value="AcylCoA_DH/oxidase_NM_dom_sf"/>
</dbReference>
<dbReference type="Gene3D" id="1.20.140.10">
    <property type="entry name" value="Butyryl-CoA Dehydrogenase, subunit A, domain 3"/>
    <property type="match status" value="2"/>
</dbReference>
<evidence type="ECO:0000256" key="12">
    <source>
        <dbReference type="ARBA" id="ARBA00036704"/>
    </source>
</evidence>
<evidence type="ECO:0000256" key="11">
    <source>
        <dbReference type="ARBA" id="ARBA00036397"/>
    </source>
</evidence>
<dbReference type="InterPro" id="IPR046373">
    <property type="entry name" value="Acyl-CoA_Oxase/DH_mid-dom_sf"/>
</dbReference>
<evidence type="ECO:0000256" key="16">
    <source>
        <dbReference type="ARBA" id="ARBA00059159"/>
    </source>
</evidence>
<evidence type="ECO:0000256" key="15">
    <source>
        <dbReference type="ARBA" id="ARBA00053000"/>
    </source>
</evidence>
<accession>A0A8C1XM76</accession>
<evidence type="ECO:0000256" key="14">
    <source>
        <dbReference type="ARBA" id="ARBA00048405"/>
    </source>
</evidence>
<dbReference type="Proteomes" id="UP000694700">
    <property type="component" value="Unplaced"/>
</dbReference>
<dbReference type="CDD" id="cd01150">
    <property type="entry name" value="AXO"/>
    <property type="match status" value="1"/>
</dbReference>
<protein>
    <recommendedName>
        <fullName evidence="17">Acyl-coenzyme A oxidase</fullName>
    </recommendedName>
</protein>
<feature type="domain" description="Acyl-CoA oxidase/dehydrogenase middle" evidence="21">
    <location>
        <begin position="155"/>
        <end position="266"/>
    </location>
</feature>
<evidence type="ECO:0000256" key="5">
    <source>
        <dbReference type="ARBA" id="ARBA00022630"/>
    </source>
</evidence>
<dbReference type="FunFam" id="2.40.110.10:FF:000005">
    <property type="entry name" value="Acyl-coenzyme A oxidase"/>
    <property type="match status" value="1"/>
</dbReference>
<evidence type="ECO:0000256" key="9">
    <source>
        <dbReference type="ARBA" id="ARBA00023098"/>
    </source>
</evidence>
<dbReference type="Gene3D" id="2.40.110.10">
    <property type="entry name" value="Butyryl-CoA Dehydrogenase, subunit A, domain 2"/>
    <property type="match status" value="1"/>
</dbReference>
<dbReference type="Pfam" id="PF01756">
    <property type="entry name" value="ACOX"/>
    <property type="match status" value="1"/>
</dbReference>
<evidence type="ECO:0000259" key="21">
    <source>
        <dbReference type="Pfam" id="PF02770"/>
    </source>
</evidence>
<feature type="binding site" evidence="19">
    <location>
        <position position="159"/>
    </location>
    <ligand>
        <name>FAD</name>
        <dbReference type="ChEBI" id="CHEBI:57692"/>
    </ligand>
</feature>
<evidence type="ECO:0000313" key="24">
    <source>
        <dbReference type="Proteomes" id="UP000694700"/>
    </source>
</evidence>
<evidence type="ECO:0000259" key="22">
    <source>
        <dbReference type="Pfam" id="PF22924"/>
    </source>
</evidence>
<comment type="similarity">
    <text evidence="4 17">Belongs to the acyl-CoA oxidase family.</text>
</comment>
<dbReference type="PANTHER" id="PTHR10909">
    <property type="entry name" value="ELECTRON TRANSPORT OXIDOREDUCTASE"/>
    <property type="match status" value="1"/>
</dbReference>
<dbReference type="InterPro" id="IPR036250">
    <property type="entry name" value="AcylCo_DH-like_C"/>
</dbReference>
<dbReference type="FunFam" id="1.20.140.10:FF:000007">
    <property type="entry name" value="Acyl-coenzyme A oxidase"/>
    <property type="match status" value="1"/>
</dbReference>
<evidence type="ECO:0000313" key="23">
    <source>
        <dbReference type="Ensembl" id="ENSCCRP00015084134.1"/>
    </source>
</evidence>
<dbReference type="GO" id="GO:0016402">
    <property type="term" value="F:pristanoyl-CoA oxidase activity"/>
    <property type="evidence" value="ECO:0007669"/>
    <property type="project" value="TreeGrafter"/>
</dbReference>
<dbReference type="GO" id="GO:0005777">
    <property type="term" value="C:peroxisome"/>
    <property type="evidence" value="ECO:0007669"/>
    <property type="project" value="UniProtKB-SubCell"/>
</dbReference>
<dbReference type="FunFam" id="1.20.140.10:FF:000010">
    <property type="entry name" value="Acyl-coenzyme A oxidase"/>
    <property type="match status" value="1"/>
</dbReference>
<reference evidence="23" key="1">
    <citation type="submission" date="2025-08" db="UniProtKB">
        <authorList>
            <consortium name="Ensembl"/>
        </authorList>
    </citation>
    <scope>IDENTIFICATION</scope>
</reference>
<name>A0A8C1XM76_CYPCA</name>
<evidence type="ECO:0000256" key="18">
    <source>
        <dbReference type="PIRSR" id="PIRSR000168-1"/>
    </source>
</evidence>
<evidence type="ECO:0000256" key="17">
    <source>
        <dbReference type="PIRNR" id="PIRNR000168"/>
    </source>
</evidence>
<keyword evidence="8" id="KW-0560">Oxidoreductase</keyword>
<dbReference type="InterPro" id="IPR006091">
    <property type="entry name" value="Acyl-CoA_Oxase/DH_mid-dom"/>
</dbReference>
<dbReference type="InterPro" id="IPR034171">
    <property type="entry name" value="ACO"/>
</dbReference>
<feature type="active site" description="Proton acceptor" evidence="18">
    <location>
        <position position="451"/>
    </location>
</feature>
<keyword evidence="9" id="KW-0443">Lipid metabolism</keyword>
<dbReference type="AlphaFoldDB" id="A0A8C1XM76"/>
<evidence type="ECO:0000256" key="3">
    <source>
        <dbReference type="ARBA" id="ARBA00004846"/>
    </source>
</evidence>
<comment type="catalytic activity">
    <reaction evidence="13">
        <text>hexadecanoyl-CoA + O2 = (2E)-hexadecenoyl-CoA + H2O2</text>
        <dbReference type="Rhea" id="RHEA:40167"/>
        <dbReference type="ChEBI" id="CHEBI:15379"/>
        <dbReference type="ChEBI" id="CHEBI:16240"/>
        <dbReference type="ChEBI" id="CHEBI:57379"/>
        <dbReference type="ChEBI" id="CHEBI:61526"/>
    </reaction>
    <physiologicalReaction direction="left-to-right" evidence="13">
        <dbReference type="Rhea" id="RHEA:40168"/>
    </physiologicalReaction>
</comment>
<dbReference type="PANTHER" id="PTHR10909:SF390">
    <property type="entry name" value="PEROXISOMAL ACYL-COENZYME A OXIDASE 3"/>
    <property type="match status" value="1"/>
</dbReference>
<comment type="subcellular location">
    <subcellularLocation>
        <location evidence="2">Peroxisome</location>
    </subcellularLocation>
</comment>
<comment type="catalytic activity">
    <reaction evidence="15">
        <text>(2S)-pristanoyl-CoA + O2 = (2E)-pristenoyl-CoA + H2O2</text>
        <dbReference type="Rhea" id="RHEA:40459"/>
        <dbReference type="ChEBI" id="CHEBI:15379"/>
        <dbReference type="ChEBI" id="CHEBI:16240"/>
        <dbReference type="ChEBI" id="CHEBI:77099"/>
        <dbReference type="ChEBI" id="CHEBI:77293"/>
    </reaction>
    <physiologicalReaction direction="left-to-right" evidence="15">
        <dbReference type="Rhea" id="RHEA:40460"/>
    </physiologicalReaction>
</comment>
<organism evidence="23 24">
    <name type="scientific">Cyprinus carpio</name>
    <name type="common">Common carp</name>
    <dbReference type="NCBI Taxonomy" id="7962"/>
    <lineage>
        <taxon>Eukaryota</taxon>
        <taxon>Metazoa</taxon>
        <taxon>Chordata</taxon>
        <taxon>Craniata</taxon>
        <taxon>Vertebrata</taxon>
        <taxon>Euteleostomi</taxon>
        <taxon>Actinopterygii</taxon>
        <taxon>Neopterygii</taxon>
        <taxon>Teleostei</taxon>
        <taxon>Ostariophysi</taxon>
        <taxon>Cypriniformes</taxon>
        <taxon>Cyprinidae</taxon>
        <taxon>Cyprininae</taxon>
        <taxon>Cyprinus</taxon>
    </lineage>
</organism>
<dbReference type="SUPFAM" id="SSF47203">
    <property type="entry name" value="Acyl-CoA dehydrogenase C-terminal domain-like"/>
    <property type="match status" value="2"/>
</dbReference>
<keyword evidence="7" id="KW-0276">Fatty acid metabolism</keyword>
<dbReference type="Ensembl" id="ENSCCRT00015086873.1">
    <property type="protein sequence ID" value="ENSCCRP00015084134.1"/>
    <property type="gene ID" value="ENSCCRG00015033202.1"/>
</dbReference>
<evidence type="ECO:0000256" key="2">
    <source>
        <dbReference type="ARBA" id="ARBA00004275"/>
    </source>
</evidence>
<dbReference type="GO" id="GO:0055088">
    <property type="term" value="P:lipid homeostasis"/>
    <property type="evidence" value="ECO:0007669"/>
    <property type="project" value="TreeGrafter"/>
</dbReference>
<comment type="pathway">
    <text evidence="3">Lipid metabolism; peroxisomal fatty acid beta-oxidation.</text>
</comment>
<dbReference type="Pfam" id="PF22924">
    <property type="entry name" value="ACOX_C_alpha1"/>
    <property type="match status" value="1"/>
</dbReference>
<keyword evidence="10" id="KW-0576">Peroxisome</keyword>
<dbReference type="GO" id="GO:0033540">
    <property type="term" value="P:fatty acid beta-oxidation using acyl-CoA oxidase"/>
    <property type="evidence" value="ECO:0007669"/>
    <property type="project" value="InterPro"/>
</dbReference>
<evidence type="ECO:0000256" key="19">
    <source>
        <dbReference type="PIRSR" id="PIRSR000168-2"/>
    </source>
</evidence>
<evidence type="ECO:0000256" key="10">
    <source>
        <dbReference type="ARBA" id="ARBA00023140"/>
    </source>
</evidence>
<dbReference type="Pfam" id="PF02770">
    <property type="entry name" value="Acyl-CoA_dh_M"/>
    <property type="match status" value="1"/>
</dbReference>
<comment type="catalytic activity">
    <reaction evidence="11">
        <text>a 2,3-saturated acyl-CoA + O2 = a (2E)-enoyl-CoA + H2O2</text>
        <dbReference type="Rhea" id="RHEA:38959"/>
        <dbReference type="ChEBI" id="CHEBI:15379"/>
        <dbReference type="ChEBI" id="CHEBI:16240"/>
        <dbReference type="ChEBI" id="CHEBI:58856"/>
        <dbReference type="ChEBI" id="CHEBI:65111"/>
        <dbReference type="EC" id="1.3.3.6"/>
    </reaction>
    <physiologicalReaction direction="left-to-right" evidence="11">
        <dbReference type="Rhea" id="RHEA:38960"/>
    </physiologicalReaction>
</comment>
<keyword evidence="6 17" id="KW-0274">FAD</keyword>
<comment type="function">
    <text evidence="16">Oxidizes the CoA-esters of 2-methyl-branched fatty acids.</text>
</comment>
<dbReference type="GO" id="GO:0005504">
    <property type="term" value="F:fatty acid binding"/>
    <property type="evidence" value="ECO:0007669"/>
    <property type="project" value="InterPro"/>
</dbReference>
<evidence type="ECO:0000256" key="13">
    <source>
        <dbReference type="ARBA" id="ARBA00036893"/>
    </source>
</evidence>
<feature type="domain" description="Acyl-CoA oxidase C-alpha1" evidence="22">
    <location>
        <begin position="302"/>
        <end position="466"/>
    </location>
</feature>
<evidence type="ECO:0000256" key="1">
    <source>
        <dbReference type="ARBA" id="ARBA00001974"/>
    </source>
</evidence>
<dbReference type="SUPFAM" id="SSF56645">
    <property type="entry name" value="Acyl-CoA dehydrogenase NM domain-like"/>
    <property type="match status" value="1"/>
</dbReference>
<dbReference type="InterPro" id="IPR055060">
    <property type="entry name" value="ACOX_C_alpha1"/>
</dbReference>
<sequence length="698" mass="78983">MTLASARVYFDIVTYIPSGPLDIYRKKASFSWKQMLRFLEGDEIIAFKQHVFRTLESDPLFARQPGEDIPVEQKRELAFRRCKQLFKYDFVTRDDVMQNPWKMTILNDCLGMYDWSLGAKYFLNKGMFGATVANTGSQRHLTFVQDVEQMMTFGCFALTELSHGSNTRAMRTTARYDPSTQEFVISSPDFEAAKFWVGNLGKTATHSVVFAQLYTPDGQCHGLHSFIVQVRDPKTLLAMPGVMVGDMGKKLGQNGLDNGFAIFHNVRIPRENLLNKTGDVTPDGRYVSPFKDPNKRFGASLGALSGGRVGITRMALVNLKLAVTVAVRFSATRRQFGPKEDEEIPVLEYQLQQWRLLPFLAAVYALEHFTRSFCMNFVEFQIGLLMKDKSDRQAELGREIHAMSCASKPLGSWTAQRGIQECREACGGHGYLAMNRLGELRDDNDPNCTYEGDNNVLLQQTSNYLLSWMQHKQQGRIESPLETVNFLEDMNSILQRKFRVGSVEECMNPGVPLAAYKWLVCFLLGESQRRLFHEKSSGLGDFEARNNSQVYYCRSLAIAYIEHTVLQRFHDLIQDEQTPAALRSVLGRLCALYGLWTLTNHMAILYQGGYFSGRYPVDFIHTAILTLCGQLKDDAVALVDVIAPPDFILNSPIGKADGELYKNLWSTVMQGKNVLERPSWWAEFCSDKPAVGSLRAKL</sequence>
<dbReference type="PIRSF" id="PIRSF000168">
    <property type="entry name" value="Acyl-CoA_oxidase"/>
    <property type="match status" value="1"/>
</dbReference>
<evidence type="ECO:0000259" key="20">
    <source>
        <dbReference type="Pfam" id="PF01756"/>
    </source>
</evidence>
<evidence type="ECO:0000256" key="4">
    <source>
        <dbReference type="ARBA" id="ARBA00006288"/>
    </source>
</evidence>
<keyword evidence="5 17" id="KW-0285">Flavoprotein</keyword>
<evidence type="ECO:0000256" key="6">
    <source>
        <dbReference type="ARBA" id="ARBA00022827"/>
    </source>
</evidence>
<comment type="catalytic activity">
    <reaction evidence="12">
        <text>hexadecanedioyl-CoA + O2 = (2E)-hexadecenedioyl-CoA + H2O2</text>
        <dbReference type="Rhea" id="RHEA:40275"/>
        <dbReference type="ChEBI" id="CHEBI:15379"/>
        <dbReference type="ChEBI" id="CHEBI:16240"/>
        <dbReference type="ChEBI" id="CHEBI:77075"/>
        <dbReference type="ChEBI" id="CHEBI:77085"/>
    </reaction>
    <physiologicalReaction direction="left-to-right" evidence="12">
        <dbReference type="Rhea" id="RHEA:40276"/>
    </physiologicalReaction>
</comment>
<feature type="binding site" evidence="19">
    <location>
        <position position="198"/>
    </location>
    <ligand>
        <name>FAD</name>
        <dbReference type="ChEBI" id="CHEBI:57692"/>
    </ligand>
</feature>
<proteinExistence type="inferred from homology"/>
<evidence type="ECO:0000256" key="7">
    <source>
        <dbReference type="ARBA" id="ARBA00022832"/>
    </source>
</evidence>
<comment type="cofactor">
    <cofactor evidence="1">
        <name>FAD</name>
        <dbReference type="ChEBI" id="CHEBI:57692"/>
    </cofactor>
</comment>
<comment type="catalytic activity">
    <reaction evidence="14">
        <text>tetracosanoyl-CoA + O2 = (2E)-tetracosenoyl-CoA + H2O2</text>
        <dbReference type="Rhea" id="RHEA:40319"/>
        <dbReference type="ChEBI" id="CHEBI:15379"/>
        <dbReference type="ChEBI" id="CHEBI:16240"/>
        <dbReference type="ChEBI" id="CHEBI:65052"/>
        <dbReference type="ChEBI" id="CHEBI:74693"/>
    </reaction>
    <physiologicalReaction direction="left-to-right" evidence="14">
        <dbReference type="Rhea" id="RHEA:40320"/>
    </physiologicalReaction>
</comment>
<evidence type="ECO:0000256" key="8">
    <source>
        <dbReference type="ARBA" id="ARBA00023002"/>
    </source>
</evidence>
<dbReference type="InterPro" id="IPR012258">
    <property type="entry name" value="Acyl-CoA_oxidase"/>
</dbReference>
<dbReference type="InterPro" id="IPR002655">
    <property type="entry name" value="Acyl-CoA_oxidase_C"/>
</dbReference>